<dbReference type="GO" id="GO:0003676">
    <property type="term" value="F:nucleic acid binding"/>
    <property type="evidence" value="ECO:0007669"/>
    <property type="project" value="InterPro"/>
</dbReference>
<feature type="domain" description="C2H2-type" evidence="6">
    <location>
        <begin position="171"/>
        <end position="193"/>
    </location>
</feature>
<feature type="region of interest" description="Disordered" evidence="5">
    <location>
        <begin position="128"/>
        <end position="162"/>
    </location>
</feature>
<feature type="region of interest" description="Disordered" evidence="5">
    <location>
        <begin position="196"/>
        <end position="237"/>
    </location>
</feature>
<evidence type="ECO:0000313" key="8">
    <source>
        <dbReference type="Proteomes" id="UP000281553"/>
    </source>
</evidence>
<gene>
    <name evidence="7" type="ORF">DILT_LOCUS6459</name>
</gene>
<dbReference type="GO" id="GO:0005681">
    <property type="term" value="C:spliceosomal complex"/>
    <property type="evidence" value="ECO:0007669"/>
    <property type="project" value="InterPro"/>
</dbReference>
<dbReference type="OrthoDB" id="10072641at2759"/>
<keyword evidence="3" id="KW-0862">Zinc</keyword>
<dbReference type="AlphaFoldDB" id="A0A3P7LL58"/>
<dbReference type="InterPro" id="IPR040107">
    <property type="entry name" value="Snu23"/>
</dbReference>
<dbReference type="InterPro" id="IPR013087">
    <property type="entry name" value="Znf_C2H2_type"/>
</dbReference>
<name>A0A3P7LL58_DIBLA</name>
<reference evidence="7 8" key="1">
    <citation type="submission" date="2018-11" db="EMBL/GenBank/DDBJ databases">
        <authorList>
            <consortium name="Pathogen Informatics"/>
        </authorList>
    </citation>
    <scope>NUCLEOTIDE SEQUENCE [LARGE SCALE GENOMIC DNA]</scope>
</reference>
<evidence type="ECO:0000256" key="4">
    <source>
        <dbReference type="ARBA" id="ARBA00023242"/>
    </source>
</evidence>
<feature type="compositionally biased region" description="Low complexity" evidence="5">
    <location>
        <begin position="1"/>
        <end position="24"/>
    </location>
</feature>
<dbReference type="GO" id="GO:0008270">
    <property type="term" value="F:zinc ion binding"/>
    <property type="evidence" value="ECO:0007669"/>
    <property type="project" value="UniProtKB-KW"/>
</dbReference>
<evidence type="ECO:0000256" key="2">
    <source>
        <dbReference type="ARBA" id="ARBA00022771"/>
    </source>
</evidence>
<dbReference type="Pfam" id="PF12171">
    <property type="entry name" value="zf-C2H2_jaz"/>
    <property type="match status" value="1"/>
</dbReference>
<sequence>MLTLLFSSFKSQLESSSSKQSFASRDSVPPATQPEGRQRAERDQHKWMCSICECNFQEEKDYITHITSKKHLQRESNSSKHSPAAPDSVPPSTQPEARQRANRDQHKWMCSVCQCDFQEEKDYITHLSTEEHLQRESNSTKHSSTSRDSMPPSTQPEGRQQMNQDLHRWMCSICKCGFEEEEDYITHLSTEEHIAKEQASAAIPTSSVPQKEALAPGLQEHPPTAHSGQPKGNYEEVQLEWHISRKRFASLDALPHSNQPSGHQN</sequence>
<protein>
    <recommendedName>
        <fullName evidence="6">C2H2-type domain-containing protein</fullName>
    </recommendedName>
</protein>
<dbReference type="SUPFAM" id="SSF57667">
    <property type="entry name" value="beta-beta-alpha zinc fingers"/>
    <property type="match status" value="1"/>
</dbReference>
<dbReference type="InterPro" id="IPR022755">
    <property type="entry name" value="Znf_C2H2_jaz"/>
</dbReference>
<feature type="domain" description="C2H2-type" evidence="6">
    <location>
        <begin position="49"/>
        <end position="71"/>
    </location>
</feature>
<dbReference type="PROSITE" id="PS00028">
    <property type="entry name" value="ZINC_FINGER_C2H2_1"/>
    <property type="match status" value="3"/>
</dbReference>
<dbReference type="Pfam" id="PF12874">
    <property type="entry name" value="zf-met"/>
    <property type="match status" value="1"/>
</dbReference>
<dbReference type="PANTHER" id="PTHR45986">
    <property type="entry name" value="ZINC FINGER MATRIN-TYPE PROTEIN 2"/>
    <property type="match status" value="1"/>
</dbReference>
<evidence type="ECO:0000256" key="1">
    <source>
        <dbReference type="ARBA" id="ARBA00022723"/>
    </source>
</evidence>
<dbReference type="Proteomes" id="UP000281553">
    <property type="component" value="Unassembled WGS sequence"/>
</dbReference>
<evidence type="ECO:0000256" key="3">
    <source>
        <dbReference type="ARBA" id="ARBA00022833"/>
    </source>
</evidence>
<accession>A0A3P7LL58</accession>
<feature type="compositionally biased region" description="Polar residues" evidence="5">
    <location>
        <begin position="140"/>
        <end position="162"/>
    </location>
</feature>
<feature type="region of interest" description="Disordered" evidence="5">
    <location>
        <begin position="1"/>
        <end position="43"/>
    </location>
</feature>
<dbReference type="SMART" id="SM00451">
    <property type="entry name" value="ZnF_U1"/>
    <property type="match status" value="3"/>
</dbReference>
<dbReference type="SMART" id="SM00355">
    <property type="entry name" value="ZnF_C2H2"/>
    <property type="match status" value="3"/>
</dbReference>
<organism evidence="7 8">
    <name type="scientific">Dibothriocephalus latus</name>
    <name type="common">Fish tapeworm</name>
    <name type="synonym">Diphyllobothrium latum</name>
    <dbReference type="NCBI Taxonomy" id="60516"/>
    <lineage>
        <taxon>Eukaryota</taxon>
        <taxon>Metazoa</taxon>
        <taxon>Spiralia</taxon>
        <taxon>Lophotrochozoa</taxon>
        <taxon>Platyhelminthes</taxon>
        <taxon>Cestoda</taxon>
        <taxon>Eucestoda</taxon>
        <taxon>Diphyllobothriidea</taxon>
        <taxon>Diphyllobothriidae</taxon>
        <taxon>Dibothriocephalus</taxon>
    </lineage>
</organism>
<evidence type="ECO:0000313" key="7">
    <source>
        <dbReference type="EMBL" id="VDN10628.1"/>
    </source>
</evidence>
<dbReference type="GO" id="GO:0046540">
    <property type="term" value="C:U4/U6 x U5 tri-snRNP complex"/>
    <property type="evidence" value="ECO:0007669"/>
    <property type="project" value="TreeGrafter"/>
</dbReference>
<proteinExistence type="predicted"/>
<feature type="compositionally biased region" description="Basic and acidic residues" evidence="5">
    <location>
        <begin position="128"/>
        <end position="139"/>
    </location>
</feature>
<dbReference type="InterPro" id="IPR003604">
    <property type="entry name" value="Matrin/U1-like-C_Znf_C2H2"/>
</dbReference>
<keyword evidence="8" id="KW-1185">Reference proteome</keyword>
<dbReference type="PANTHER" id="PTHR45986:SF1">
    <property type="entry name" value="ZINC FINGER MATRIN-TYPE PROTEIN 2"/>
    <property type="match status" value="1"/>
</dbReference>
<keyword evidence="1" id="KW-0479">Metal-binding</keyword>
<dbReference type="GO" id="GO:0000398">
    <property type="term" value="P:mRNA splicing, via spliceosome"/>
    <property type="evidence" value="ECO:0007669"/>
    <property type="project" value="InterPro"/>
</dbReference>
<keyword evidence="4" id="KW-0539">Nucleus</keyword>
<dbReference type="InterPro" id="IPR036236">
    <property type="entry name" value="Znf_C2H2_sf"/>
</dbReference>
<dbReference type="EMBL" id="UYRU01049556">
    <property type="protein sequence ID" value="VDN10628.1"/>
    <property type="molecule type" value="Genomic_DNA"/>
</dbReference>
<evidence type="ECO:0000256" key="5">
    <source>
        <dbReference type="SAM" id="MobiDB-lite"/>
    </source>
</evidence>
<feature type="region of interest" description="Disordered" evidence="5">
    <location>
        <begin position="70"/>
        <end position="101"/>
    </location>
</feature>
<evidence type="ECO:0000259" key="6">
    <source>
        <dbReference type="PROSITE" id="PS00028"/>
    </source>
</evidence>
<keyword evidence="2" id="KW-0863">Zinc-finger</keyword>
<feature type="domain" description="C2H2-type" evidence="6">
    <location>
        <begin position="110"/>
        <end position="132"/>
    </location>
</feature>